<evidence type="ECO:0000256" key="2">
    <source>
        <dbReference type="PIRSR" id="PIRSR620019-1"/>
    </source>
</evidence>
<evidence type="ECO:0000313" key="6">
    <source>
        <dbReference type="Proteomes" id="UP000541636"/>
    </source>
</evidence>
<dbReference type="NCBIfam" id="TIGR03570">
    <property type="entry name" value="NeuD_NnaD"/>
    <property type="match status" value="1"/>
</dbReference>
<sequence>MNASRNRSDALSPGFSRLCIFGAGGFGREVAWLARQTWGKNVDLLFAVDDARFLCDEVNRIPVELLANLKPDEDFRFLVAIGAPDARRIAARSCREAGMRAARLVHPRAETSEHVELGLGTIICAGNILTTNISVGEHVHINLACTIGHDVRIGDFTTISPGCHISGHVHIGSNVFIGTGANIINGVSDAPLTIGDGAIVAAGACVTRSVEPDSMVAGVPAVPKHLRRHG</sequence>
<dbReference type="InterPro" id="IPR011004">
    <property type="entry name" value="Trimer_LpxA-like_sf"/>
</dbReference>
<dbReference type="Pfam" id="PF00132">
    <property type="entry name" value="Hexapep"/>
    <property type="match status" value="1"/>
</dbReference>
<dbReference type="PANTHER" id="PTHR43300">
    <property type="entry name" value="ACETYLTRANSFERASE"/>
    <property type="match status" value="1"/>
</dbReference>
<dbReference type="AlphaFoldDB" id="A0A846ZP44"/>
<evidence type="ECO:0000256" key="1">
    <source>
        <dbReference type="ARBA" id="ARBA00007274"/>
    </source>
</evidence>
<comment type="similarity">
    <text evidence="1">Belongs to the transferase hexapeptide repeat family.</text>
</comment>
<dbReference type="InterPro" id="IPR050179">
    <property type="entry name" value="Trans_hexapeptide_repeat"/>
</dbReference>
<feature type="site" description="Increases basicity of active site His" evidence="2">
    <location>
        <position position="150"/>
    </location>
</feature>
<proteinExistence type="inferred from homology"/>
<dbReference type="InterPro" id="IPR020019">
    <property type="entry name" value="AcTrfase_PglD-like"/>
</dbReference>
<gene>
    <name evidence="5" type="ORF">HF690_11945</name>
</gene>
<dbReference type="SUPFAM" id="SSF51161">
    <property type="entry name" value="Trimeric LpxA-like enzymes"/>
    <property type="match status" value="1"/>
</dbReference>
<dbReference type="InterPro" id="IPR001451">
    <property type="entry name" value="Hexapep"/>
</dbReference>
<dbReference type="EMBL" id="JAAZQD010000004">
    <property type="protein sequence ID" value="NKZ39662.1"/>
    <property type="molecule type" value="Genomic_DNA"/>
</dbReference>
<dbReference type="PANTHER" id="PTHR43300:SF7">
    <property type="entry name" value="UDP-N-ACETYLBACILLOSAMINE N-ACETYLTRANSFERASE"/>
    <property type="match status" value="1"/>
</dbReference>
<comment type="caution">
    <text evidence="5">The sequence shown here is derived from an EMBL/GenBank/DDBJ whole genome shotgun (WGS) entry which is preliminary data.</text>
</comment>
<reference evidence="5 6" key="1">
    <citation type="journal article" date="2017" name="Int. J. Syst. Evol. Microbiol.">
        <title>Oleiagrimonas citrea sp. nov., a marine bacterium isolated from tidal flat sediment and emended description of the genus Oleiagrimonas Fang et al. 2015 and Oleiagrimonas soli.</title>
        <authorList>
            <person name="Yang S.H."/>
            <person name="Seo H.S."/>
            <person name="Seong C.N."/>
            <person name="Kwon K.K."/>
        </authorList>
    </citation>
    <scope>NUCLEOTIDE SEQUENCE [LARGE SCALE GENOMIC DNA]</scope>
    <source>
        <strain evidence="5 6">MEBiC09124</strain>
    </source>
</reference>
<dbReference type="RefSeq" id="WP_168609594.1">
    <property type="nucleotide sequence ID" value="NZ_JAAZQD010000004.1"/>
</dbReference>
<keyword evidence="6" id="KW-1185">Reference proteome</keyword>
<name>A0A846ZP44_9GAMM</name>
<keyword evidence="5" id="KW-0808">Transferase</keyword>
<evidence type="ECO:0000313" key="5">
    <source>
        <dbReference type="EMBL" id="NKZ39662.1"/>
    </source>
</evidence>
<evidence type="ECO:0000256" key="3">
    <source>
        <dbReference type="PIRSR" id="PIRSR620019-2"/>
    </source>
</evidence>
<dbReference type="Proteomes" id="UP000541636">
    <property type="component" value="Unassembled WGS sequence"/>
</dbReference>
<feature type="binding site" evidence="3">
    <location>
        <position position="82"/>
    </location>
    <ligand>
        <name>substrate</name>
    </ligand>
</feature>
<protein>
    <submittedName>
        <fullName evidence="5">Acetyltransferase</fullName>
    </submittedName>
</protein>
<accession>A0A846ZP44</accession>
<organism evidence="5 6">
    <name type="scientific">Oleiagrimonas citrea</name>
    <dbReference type="NCBI Taxonomy" id="1665687"/>
    <lineage>
        <taxon>Bacteria</taxon>
        <taxon>Pseudomonadati</taxon>
        <taxon>Pseudomonadota</taxon>
        <taxon>Gammaproteobacteria</taxon>
        <taxon>Lysobacterales</taxon>
        <taxon>Rhodanobacteraceae</taxon>
        <taxon>Oleiagrimonas</taxon>
    </lineage>
</organism>
<dbReference type="Gene3D" id="3.40.50.20">
    <property type="match status" value="1"/>
</dbReference>
<feature type="domain" description="PglD N-terminal" evidence="4">
    <location>
        <begin position="17"/>
        <end position="90"/>
    </location>
</feature>
<dbReference type="GO" id="GO:0016740">
    <property type="term" value="F:transferase activity"/>
    <property type="evidence" value="ECO:0007669"/>
    <property type="project" value="UniProtKB-KW"/>
</dbReference>
<dbReference type="Gene3D" id="2.160.10.10">
    <property type="entry name" value="Hexapeptide repeat proteins"/>
    <property type="match status" value="1"/>
</dbReference>
<feature type="active site" description="Proton acceptor" evidence="2">
    <location>
        <position position="149"/>
    </location>
</feature>
<dbReference type="InterPro" id="IPR041561">
    <property type="entry name" value="PglD_N"/>
</dbReference>
<evidence type="ECO:0000259" key="4">
    <source>
        <dbReference type="Pfam" id="PF17836"/>
    </source>
</evidence>
<dbReference type="CDD" id="cd03360">
    <property type="entry name" value="LbH_AT_putative"/>
    <property type="match status" value="1"/>
</dbReference>
<dbReference type="Pfam" id="PF17836">
    <property type="entry name" value="PglD_N"/>
    <property type="match status" value="1"/>
</dbReference>